<dbReference type="AlphaFoldDB" id="A0AAV9R0W3"/>
<name>A0AAV9R0W3_9TELE</name>
<dbReference type="EMBL" id="JAHHUM010002475">
    <property type="protein sequence ID" value="KAK5603401.1"/>
    <property type="molecule type" value="Genomic_DNA"/>
</dbReference>
<evidence type="ECO:0000313" key="2">
    <source>
        <dbReference type="Proteomes" id="UP001311232"/>
    </source>
</evidence>
<sequence>MSLEDLEKTYDPVTRGILWGVLWEYGESGLGISGSHLCFSQMLWFCWLLQAPTSSVRLPGRLHASPLWRDLKVLFGPLGSPNSQTGCHPHCDFTASQTC</sequence>
<proteinExistence type="predicted"/>
<evidence type="ECO:0000313" key="1">
    <source>
        <dbReference type="EMBL" id="KAK5603401.1"/>
    </source>
</evidence>
<organism evidence="1 2">
    <name type="scientific">Crenichthys baileyi</name>
    <name type="common">White River springfish</name>
    <dbReference type="NCBI Taxonomy" id="28760"/>
    <lineage>
        <taxon>Eukaryota</taxon>
        <taxon>Metazoa</taxon>
        <taxon>Chordata</taxon>
        <taxon>Craniata</taxon>
        <taxon>Vertebrata</taxon>
        <taxon>Euteleostomi</taxon>
        <taxon>Actinopterygii</taxon>
        <taxon>Neopterygii</taxon>
        <taxon>Teleostei</taxon>
        <taxon>Neoteleostei</taxon>
        <taxon>Acanthomorphata</taxon>
        <taxon>Ovalentaria</taxon>
        <taxon>Atherinomorphae</taxon>
        <taxon>Cyprinodontiformes</taxon>
        <taxon>Goodeidae</taxon>
        <taxon>Crenichthys</taxon>
    </lineage>
</organism>
<comment type="caution">
    <text evidence="1">The sequence shown here is derived from an EMBL/GenBank/DDBJ whole genome shotgun (WGS) entry which is preliminary data.</text>
</comment>
<reference evidence="1 2" key="1">
    <citation type="submission" date="2021-06" db="EMBL/GenBank/DDBJ databases">
        <authorList>
            <person name="Palmer J.M."/>
        </authorList>
    </citation>
    <scope>NUCLEOTIDE SEQUENCE [LARGE SCALE GENOMIC DNA]</scope>
    <source>
        <strain evidence="1 2">MEX-2019</strain>
        <tissue evidence="1">Muscle</tissue>
    </source>
</reference>
<accession>A0AAV9R0W3</accession>
<gene>
    <name evidence="1" type="ORF">CRENBAI_008222</name>
</gene>
<dbReference type="Proteomes" id="UP001311232">
    <property type="component" value="Unassembled WGS sequence"/>
</dbReference>
<keyword evidence="2" id="KW-1185">Reference proteome</keyword>
<protein>
    <submittedName>
        <fullName evidence="1">Uncharacterized protein</fullName>
    </submittedName>
</protein>